<dbReference type="AlphaFoldDB" id="A0A9N9PZH0"/>
<organism evidence="3 4">
    <name type="scientific">Hymenoscyphus albidus</name>
    <dbReference type="NCBI Taxonomy" id="595503"/>
    <lineage>
        <taxon>Eukaryota</taxon>
        <taxon>Fungi</taxon>
        <taxon>Dikarya</taxon>
        <taxon>Ascomycota</taxon>
        <taxon>Pezizomycotina</taxon>
        <taxon>Leotiomycetes</taxon>
        <taxon>Helotiales</taxon>
        <taxon>Helotiaceae</taxon>
        <taxon>Hymenoscyphus</taxon>
    </lineage>
</organism>
<dbReference type="GO" id="GO:0016491">
    <property type="term" value="F:oxidoreductase activity"/>
    <property type="evidence" value="ECO:0007669"/>
    <property type="project" value="UniProtKB-KW"/>
</dbReference>
<dbReference type="OrthoDB" id="48988at2759"/>
<dbReference type="SUPFAM" id="SSF51430">
    <property type="entry name" value="NAD(P)-linked oxidoreductase"/>
    <property type="match status" value="1"/>
</dbReference>
<dbReference type="PANTHER" id="PTHR43364:SF4">
    <property type="entry name" value="NAD(P)-LINKED OXIDOREDUCTASE SUPERFAMILY PROTEIN"/>
    <property type="match status" value="1"/>
</dbReference>
<name>A0A9N9PZH0_9HELO</name>
<proteinExistence type="predicted"/>
<evidence type="ECO:0000313" key="4">
    <source>
        <dbReference type="Proteomes" id="UP000701801"/>
    </source>
</evidence>
<protein>
    <recommendedName>
        <fullName evidence="2">NADP-dependent oxidoreductase domain-containing protein</fullName>
    </recommendedName>
</protein>
<keyword evidence="1" id="KW-0560">Oxidoreductase</keyword>
<feature type="domain" description="NADP-dependent oxidoreductase" evidence="2">
    <location>
        <begin position="27"/>
        <end position="178"/>
    </location>
</feature>
<gene>
    <name evidence="3" type="ORF">HYALB_00013594</name>
</gene>
<dbReference type="Proteomes" id="UP000701801">
    <property type="component" value="Unassembled WGS sequence"/>
</dbReference>
<dbReference type="EMBL" id="CAJVRM010000390">
    <property type="protein sequence ID" value="CAG8980473.1"/>
    <property type="molecule type" value="Genomic_DNA"/>
</dbReference>
<keyword evidence="4" id="KW-1185">Reference proteome</keyword>
<accession>A0A9N9PZH0</accession>
<dbReference type="InterPro" id="IPR023210">
    <property type="entry name" value="NADP_OxRdtase_dom"/>
</dbReference>
<dbReference type="InterPro" id="IPR036812">
    <property type="entry name" value="NAD(P)_OxRdtase_dom_sf"/>
</dbReference>
<sequence length="189" mass="20803">MTSSPTVIFGAGGIGHPEKSFTFTWETPEAVSELLSTLQSLDIHELDSSAPYPPGNAWHTETLLGEAKAVEKGFIIDSKVLKYGPLTEENITSSVDRTLSLLGGSKIRLLYAHEPDATTPLEETAAALDKVGFDQEWVQQVARYFEICDQKGFVRPSVYQGHYNALIRGHEETLMPLLLHSAEVSSQEK</sequence>
<evidence type="ECO:0000313" key="3">
    <source>
        <dbReference type="EMBL" id="CAG8980473.1"/>
    </source>
</evidence>
<evidence type="ECO:0000259" key="2">
    <source>
        <dbReference type="Pfam" id="PF00248"/>
    </source>
</evidence>
<evidence type="ECO:0000256" key="1">
    <source>
        <dbReference type="ARBA" id="ARBA00023002"/>
    </source>
</evidence>
<comment type="caution">
    <text evidence="3">The sequence shown here is derived from an EMBL/GenBank/DDBJ whole genome shotgun (WGS) entry which is preliminary data.</text>
</comment>
<dbReference type="InterPro" id="IPR050523">
    <property type="entry name" value="AKR_Detox_Biosynth"/>
</dbReference>
<dbReference type="Pfam" id="PF00248">
    <property type="entry name" value="Aldo_ket_red"/>
    <property type="match status" value="1"/>
</dbReference>
<dbReference type="PANTHER" id="PTHR43364">
    <property type="entry name" value="NADH-SPECIFIC METHYLGLYOXAL REDUCTASE-RELATED"/>
    <property type="match status" value="1"/>
</dbReference>
<dbReference type="Gene3D" id="3.20.20.100">
    <property type="entry name" value="NADP-dependent oxidoreductase domain"/>
    <property type="match status" value="1"/>
</dbReference>
<reference evidence="3" key="1">
    <citation type="submission" date="2021-07" db="EMBL/GenBank/DDBJ databases">
        <authorList>
            <person name="Durling M."/>
        </authorList>
    </citation>
    <scope>NUCLEOTIDE SEQUENCE</scope>
</reference>